<organism evidence="1 2">
    <name type="scientific">Vanrija albida</name>
    <dbReference type="NCBI Taxonomy" id="181172"/>
    <lineage>
        <taxon>Eukaryota</taxon>
        <taxon>Fungi</taxon>
        <taxon>Dikarya</taxon>
        <taxon>Basidiomycota</taxon>
        <taxon>Agaricomycotina</taxon>
        <taxon>Tremellomycetes</taxon>
        <taxon>Trichosporonales</taxon>
        <taxon>Trichosporonaceae</taxon>
        <taxon>Vanrija</taxon>
    </lineage>
</organism>
<sequence length="342" mass="37275">MTAAVVIDHSAYPHIVNAILATCDTRTAIAFRSTCRAFRAAVDAALLSHVALYPMPAPAPSQGHNSPNTILGFVRPSDYPEPESDSEPPLLPHVPSVVRTLDFVVDNYTETHDFAGDFAGVSTLRRARDAVWSPPLKLSSLATLVDFATLYGGLYQDLILPPRPETYVLHIRWDESESAEVYADIEVDEMRDTSATTAEAGPAPPRDTVLVLEPYTSGPPAAHTTWLFFLMDIAAEMLRVLEEGGSLCIVGVDDVSPRNLGAEDGDEDEGGDGDEDPVKLFRRKLLDVWRDLEDPPEGEELDSLLSQVVFMTVAEWHASLLERGGDAYGLQAVWPAYALASD</sequence>
<evidence type="ECO:0008006" key="3">
    <source>
        <dbReference type="Google" id="ProtNLM"/>
    </source>
</evidence>
<dbReference type="Proteomes" id="UP001565368">
    <property type="component" value="Unassembled WGS sequence"/>
</dbReference>
<proteinExistence type="predicted"/>
<accession>A0ABR3QD57</accession>
<protein>
    <recommendedName>
        <fullName evidence="3">F-box domain-containing protein</fullName>
    </recommendedName>
</protein>
<evidence type="ECO:0000313" key="1">
    <source>
        <dbReference type="EMBL" id="KAL1412323.1"/>
    </source>
</evidence>
<dbReference type="RefSeq" id="XP_069212267.1">
    <property type="nucleotide sequence ID" value="XM_069348723.1"/>
</dbReference>
<gene>
    <name evidence="1" type="ORF">Q8F55_000067</name>
</gene>
<keyword evidence="2" id="KW-1185">Reference proteome</keyword>
<dbReference type="EMBL" id="JBBXJM010000001">
    <property type="protein sequence ID" value="KAL1412323.1"/>
    <property type="molecule type" value="Genomic_DNA"/>
</dbReference>
<dbReference type="GeneID" id="95981110"/>
<name>A0ABR3QD57_9TREE</name>
<comment type="caution">
    <text evidence="1">The sequence shown here is derived from an EMBL/GenBank/DDBJ whole genome shotgun (WGS) entry which is preliminary data.</text>
</comment>
<evidence type="ECO:0000313" key="2">
    <source>
        <dbReference type="Proteomes" id="UP001565368"/>
    </source>
</evidence>
<reference evidence="1 2" key="1">
    <citation type="submission" date="2023-08" db="EMBL/GenBank/DDBJ databases">
        <title>Annotated Genome Sequence of Vanrija albida AlHP1.</title>
        <authorList>
            <person name="Herzog R."/>
        </authorList>
    </citation>
    <scope>NUCLEOTIDE SEQUENCE [LARGE SCALE GENOMIC DNA]</scope>
    <source>
        <strain evidence="1 2">AlHP1</strain>
    </source>
</reference>